<keyword evidence="1" id="KW-0418">Kinase</keyword>
<evidence type="ECO:0000313" key="1">
    <source>
        <dbReference type="EMBL" id="KAK7858627.1"/>
    </source>
</evidence>
<accession>A0AAW0M724</accession>
<comment type="caution">
    <text evidence="1">The sequence shown here is derived from an EMBL/GenBank/DDBJ whole genome shotgun (WGS) entry which is preliminary data.</text>
</comment>
<organism evidence="1">
    <name type="scientific">Quercus suber</name>
    <name type="common">Cork oak</name>
    <dbReference type="NCBI Taxonomy" id="58331"/>
    <lineage>
        <taxon>Eukaryota</taxon>
        <taxon>Viridiplantae</taxon>
        <taxon>Streptophyta</taxon>
        <taxon>Embryophyta</taxon>
        <taxon>Tracheophyta</taxon>
        <taxon>Spermatophyta</taxon>
        <taxon>Magnoliopsida</taxon>
        <taxon>eudicotyledons</taxon>
        <taxon>Gunneridae</taxon>
        <taxon>Pentapetalae</taxon>
        <taxon>rosids</taxon>
        <taxon>fabids</taxon>
        <taxon>Fagales</taxon>
        <taxon>Fagaceae</taxon>
        <taxon>Quercus</taxon>
    </lineage>
</organism>
<dbReference type="EMBL" id="PKMF04000018">
    <property type="protein sequence ID" value="KAK7858627.1"/>
    <property type="molecule type" value="Genomic_DNA"/>
</dbReference>
<reference evidence="1" key="1">
    <citation type="submission" date="2017-12" db="EMBL/GenBank/DDBJ databases">
        <authorList>
            <person name="Barbosa P."/>
            <person name="Usie A."/>
            <person name="Ramos A.M."/>
        </authorList>
    </citation>
    <scope>NUCLEOTIDE SEQUENCE</scope>
    <source>
        <strain evidence="1">HL8</strain>
        <tissue evidence="1">Leaves</tissue>
    </source>
</reference>
<sequence length="106" mass="12259">MSEESYEGGKFQLHFTGIEQPSYNLILNQIDVDTKYPYGVYYSHQDVSELILDKSGYLQGNISNLTSKGAVFKTDSYYRATLDFDGVFRFYAYPRLKLVSHLPAWH</sequence>
<reference evidence="1" key="2">
    <citation type="journal article" date="2018" name="Sci. Data">
        <title>The draft genome sequence of cork oak.</title>
        <authorList>
            <person name="Ramos A.M."/>
            <person name="Usie A."/>
            <person name="Barbosa P."/>
            <person name="Barros P.M."/>
            <person name="Capote T."/>
            <person name="Chaves I."/>
            <person name="Simoes F."/>
            <person name="Abreu I."/>
            <person name="Carrasquinho I."/>
            <person name="Faro C."/>
            <person name="Guimaraes J.B."/>
            <person name="Mendonca D."/>
            <person name="Nobrega F."/>
            <person name="Rodrigues L."/>
            <person name="Saibo N.J.M."/>
            <person name="Varela M.C."/>
            <person name="Egas C."/>
            <person name="Matos J."/>
            <person name="Miguel C.M."/>
            <person name="Oliveira M.M."/>
            <person name="Ricardo C.P."/>
            <person name="Goncalves S."/>
        </authorList>
    </citation>
    <scope>NUCLEOTIDE SEQUENCE [LARGE SCALE GENOMIC DNA]</scope>
    <source>
        <strain evidence="1">HL8</strain>
    </source>
</reference>
<name>A0AAW0M724_QUESU</name>
<dbReference type="GO" id="GO:0016301">
    <property type="term" value="F:kinase activity"/>
    <property type="evidence" value="ECO:0007669"/>
    <property type="project" value="UniProtKB-KW"/>
</dbReference>
<gene>
    <name evidence="1" type="primary">LECRK3_5</name>
    <name evidence="1" type="ORF">CFP56_011568</name>
</gene>
<protein>
    <submittedName>
        <fullName evidence="1">G-type lectin s-receptor-like serine/threonine-protein kinase lecrk3</fullName>
    </submittedName>
</protein>
<keyword evidence="1" id="KW-0808">Transferase</keyword>
<proteinExistence type="predicted"/>
<dbReference type="AlphaFoldDB" id="A0AAW0M724"/>
<reference evidence="1" key="3">
    <citation type="submission" date="2023-07" db="EMBL/GenBank/DDBJ databases">
        <title>An improved reference 1 genome and first organelle genomes of Quercus suber.</title>
        <authorList>
            <consortium name="Genosuber Consortium"/>
            <person name="Usie A."/>
            <person name="Serra O."/>
            <person name="Barros P."/>
        </authorList>
    </citation>
    <scope>NUCLEOTIDE SEQUENCE</scope>
    <source>
        <strain evidence="1">HL8</strain>
        <tissue evidence="1">Leaves</tissue>
    </source>
</reference>